<gene>
    <name evidence="2" type="primary">66</name>
    <name evidence="2" type="ORF">PBI_PERCIVAL_66</name>
</gene>
<dbReference type="InterPro" id="IPR024654">
    <property type="entry name" value="Calcineurin-like_PHP_lpxH"/>
</dbReference>
<dbReference type="EMBL" id="MH271308">
    <property type="protein sequence ID" value="AWY05752.1"/>
    <property type="molecule type" value="Genomic_DNA"/>
</dbReference>
<evidence type="ECO:0000259" key="1">
    <source>
        <dbReference type="Pfam" id="PF12850"/>
    </source>
</evidence>
<dbReference type="SUPFAM" id="SSF56300">
    <property type="entry name" value="Metallo-dependent phosphatases"/>
    <property type="match status" value="1"/>
</dbReference>
<protein>
    <submittedName>
        <fullName evidence="2">Metallophosphoesterase</fullName>
    </submittedName>
</protein>
<accession>A0A2Z4Q6Q0</accession>
<feature type="domain" description="Calcineurin-like phosphoesterase" evidence="1">
    <location>
        <begin position="33"/>
        <end position="172"/>
    </location>
</feature>
<dbReference type="Proteomes" id="UP000250990">
    <property type="component" value="Segment"/>
</dbReference>
<proteinExistence type="predicted"/>
<dbReference type="InterPro" id="IPR029052">
    <property type="entry name" value="Metallo-depent_PP-like"/>
</dbReference>
<keyword evidence="3" id="KW-1185">Reference proteome</keyword>
<dbReference type="Gene3D" id="3.60.21.10">
    <property type="match status" value="1"/>
</dbReference>
<evidence type="ECO:0000313" key="2">
    <source>
        <dbReference type="EMBL" id="AWY05752.1"/>
    </source>
</evidence>
<organism evidence="2 3">
    <name type="scientific">Microbacterium phage Percival</name>
    <dbReference type="NCBI Taxonomy" id="2201439"/>
    <lineage>
        <taxon>Viruses</taxon>
        <taxon>Duplodnaviria</taxon>
        <taxon>Heunggongvirae</taxon>
        <taxon>Uroviricota</taxon>
        <taxon>Caudoviricetes</taxon>
        <taxon>Casidaviridae</taxon>
        <taxon>Percivalvirus</taxon>
        <taxon>Percivalvirus percival</taxon>
    </lineage>
</organism>
<reference evidence="3" key="1">
    <citation type="submission" date="2018-04" db="EMBL/GenBank/DDBJ databases">
        <authorList>
            <person name="Go L.Y."/>
            <person name="Mitchell J.A."/>
        </authorList>
    </citation>
    <scope>NUCLEOTIDE SEQUENCE [LARGE SCALE GENOMIC DNA]</scope>
</reference>
<dbReference type="Pfam" id="PF12850">
    <property type="entry name" value="Metallophos_2"/>
    <property type="match status" value="1"/>
</dbReference>
<evidence type="ECO:0000313" key="3">
    <source>
        <dbReference type="Proteomes" id="UP000250990"/>
    </source>
</evidence>
<sequence>MSRPQPQTRYTSDLHLGHERVAALRGFESTALHDGTLVHRWIETVAPEDTVYILGDVTGTSATARVEAALALLADLPGTKHLIAGNHDPVHPMHRRSFARWMPAYLEVFDTVTPFLRRKIGGHEVLLSHFPYAAYGEGPHRGGAEASRHDQYRLPDLGIPIIHGHTHQPERSWELPAGWTEDDGHRLAPTRGIHVGVDAWDFAPAPQEALISILDGWG</sequence>
<name>A0A2Z4Q6Q0_9CAUD</name>